<gene>
    <name evidence="4" type="ORF">SAMN04488121_1011307</name>
</gene>
<keyword evidence="1" id="KW-0812">Transmembrane</keyword>
<dbReference type="InterPro" id="IPR038765">
    <property type="entry name" value="Papain-like_cys_pep_sf"/>
</dbReference>
<feature type="transmembrane region" description="Helical" evidence="1">
    <location>
        <begin position="747"/>
        <end position="773"/>
    </location>
</feature>
<dbReference type="Gene3D" id="3.10.620.30">
    <property type="match status" value="1"/>
</dbReference>
<keyword evidence="1" id="KW-1133">Transmembrane helix</keyword>
<evidence type="ECO:0000256" key="1">
    <source>
        <dbReference type="SAM" id="Phobius"/>
    </source>
</evidence>
<evidence type="ECO:0000259" key="3">
    <source>
        <dbReference type="Pfam" id="PF12969"/>
    </source>
</evidence>
<reference evidence="4 5" key="1">
    <citation type="submission" date="2016-10" db="EMBL/GenBank/DDBJ databases">
        <authorList>
            <person name="de Groot N.N."/>
        </authorList>
    </citation>
    <scope>NUCLEOTIDE SEQUENCE [LARGE SCALE GENOMIC DNA]</scope>
    <source>
        <strain evidence="4 5">DSM 527</strain>
    </source>
</reference>
<dbReference type="Gene3D" id="2.60.40.3140">
    <property type="match status" value="1"/>
</dbReference>
<feature type="transmembrane region" description="Helical" evidence="1">
    <location>
        <begin position="660"/>
        <end position="680"/>
    </location>
</feature>
<dbReference type="Gene3D" id="2.60.120.1130">
    <property type="match status" value="1"/>
</dbReference>
<dbReference type="RefSeq" id="WP_089829658.1">
    <property type="nucleotide sequence ID" value="NZ_FNBN01000001.1"/>
</dbReference>
<name>A0A1G7JN82_CHIFI</name>
<feature type="chain" id="PRO_5011528958" description="DUF3857 domain-containing protein" evidence="2">
    <location>
        <begin position="22"/>
        <end position="855"/>
    </location>
</feature>
<dbReference type="Proteomes" id="UP000199045">
    <property type="component" value="Unassembled WGS sequence"/>
</dbReference>
<dbReference type="EMBL" id="FNBN01000001">
    <property type="protein sequence ID" value="SDF26402.1"/>
    <property type="molecule type" value="Genomic_DNA"/>
</dbReference>
<feature type="signal peptide" evidence="2">
    <location>
        <begin position="1"/>
        <end position="21"/>
    </location>
</feature>
<accession>A0A1G7JN82</accession>
<keyword evidence="2" id="KW-0732">Signal</keyword>
<evidence type="ECO:0000313" key="5">
    <source>
        <dbReference type="Proteomes" id="UP000199045"/>
    </source>
</evidence>
<evidence type="ECO:0000313" key="4">
    <source>
        <dbReference type="EMBL" id="SDF26402.1"/>
    </source>
</evidence>
<feature type="domain" description="DUF3857" evidence="3">
    <location>
        <begin position="69"/>
        <end position="232"/>
    </location>
</feature>
<organism evidence="4 5">
    <name type="scientific">Chitinophaga filiformis</name>
    <name type="common">Myxococcus filiformis</name>
    <name type="synonym">Flexibacter filiformis</name>
    <dbReference type="NCBI Taxonomy" id="104663"/>
    <lineage>
        <taxon>Bacteria</taxon>
        <taxon>Pseudomonadati</taxon>
        <taxon>Bacteroidota</taxon>
        <taxon>Chitinophagia</taxon>
        <taxon>Chitinophagales</taxon>
        <taxon>Chitinophagaceae</taxon>
        <taxon>Chitinophaga</taxon>
    </lineage>
</organism>
<proteinExistence type="predicted"/>
<dbReference type="STRING" id="104663.SAMN04488121_1011307"/>
<feature type="transmembrane region" description="Helical" evidence="1">
    <location>
        <begin position="701"/>
        <end position="727"/>
    </location>
</feature>
<dbReference type="Pfam" id="PF10754">
    <property type="entry name" value="DUF2569"/>
    <property type="match status" value="1"/>
</dbReference>
<dbReference type="SUPFAM" id="SSF54001">
    <property type="entry name" value="Cysteine proteinases"/>
    <property type="match status" value="1"/>
</dbReference>
<sequence length="855" mass="98316">MHRISLLIALLICCFYAGANAQQKNFSITPAPTWLVPYIPDMKQVPDARDVSNGYYILLFEEQQNVEQSAVYHHMIRQIVSEAGIQNGAEITIDYDPVYEKLHFHKILIRRNGKVINQLQASKFKILQQEDDLSRFIYSGVYTAYFILEDVRKGDQIEFAYTIEGSNPIFEHKFTSLFYLAFGNPVVNFHKSIIASPNREIRFKTFNNAAMPDRQMVNGMQVYKWEMTNIPSAEIVDDTPEWFDNFPSVQATEYKDWQEVIQWGDRVNKMPPPGAALKAKIAEFKREAGNSREKYMLKAIRFVQDDIRYMGIEMGEYSHRPNTPDKILLQRFGDCKDKSLLLATILKANGIYANMAYVDTYTRGHLVNYLPAPDLFNHAIVYAKLDDKEYWIDPTISYQRGNLSMLTVPDYQQGLVIDPMLKNGFTPVTNIGKGKTIIHEHFQLPSDKKNKGSLTVTSTFTMQNADDQRDGLANSSRKDNESTFLNYYKNAYGGVTIDSPLQVTDIPDSDRIVIKERYILQSPWKSDSTKEHANNFNMKANLLRDALPDYAEEDRKVAPLDLRYPFSLDYTVTIEMPSTWTVDEEELHIKNDYYSVNFVPSVDGNLVTMHYTFETYQDHIPASFLNTYIKERKQIDEFLSYNFYWDLDEGAQSSGPSQGLNWLVIGLAIFFTAVFAHYAVRFHKVSIQPAGTYSYPPQIGGWLVVMAIGVFISPLNIFNGLIRASIFSNSMWLQLDKATNATHNVSILQLLLVTELASQIAMLVFSLMLVSLFYNKRDTFPKAMIAFLACSLAFNLLDNLACNYIFEKKSWDTENVKQVVQSFVAAVIWIPYLIRSERVKETFVMPHEKEIRDRY</sequence>
<dbReference type="OrthoDB" id="98874at2"/>
<dbReference type="Pfam" id="PF12969">
    <property type="entry name" value="DUF3857"/>
    <property type="match status" value="1"/>
</dbReference>
<protein>
    <recommendedName>
        <fullName evidence="3">DUF3857 domain-containing protein</fullName>
    </recommendedName>
</protein>
<dbReference type="InterPro" id="IPR019690">
    <property type="entry name" value="DUF2569"/>
</dbReference>
<keyword evidence="1" id="KW-0472">Membrane</keyword>
<evidence type="ECO:0000256" key="2">
    <source>
        <dbReference type="SAM" id="SignalP"/>
    </source>
</evidence>
<dbReference type="AlphaFoldDB" id="A0A1G7JN82"/>
<dbReference type="InterPro" id="IPR024618">
    <property type="entry name" value="DUF3857"/>
</dbReference>